<evidence type="ECO:0000313" key="1">
    <source>
        <dbReference type="EMBL" id="KAF9649562.1"/>
    </source>
</evidence>
<comment type="caution">
    <text evidence="1">The sequence shown here is derived from an EMBL/GenBank/DDBJ whole genome shotgun (WGS) entry which is preliminary data.</text>
</comment>
<organism evidence="1 2">
    <name type="scientific">Thelephora ganbajun</name>
    <name type="common">Ganba fungus</name>
    <dbReference type="NCBI Taxonomy" id="370292"/>
    <lineage>
        <taxon>Eukaryota</taxon>
        <taxon>Fungi</taxon>
        <taxon>Dikarya</taxon>
        <taxon>Basidiomycota</taxon>
        <taxon>Agaricomycotina</taxon>
        <taxon>Agaricomycetes</taxon>
        <taxon>Thelephorales</taxon>
        <taxon>Thelephoraceae</taxon>
        <taxon>Thelephora</taxon>
    </lineage>
</organism>
<proteinExistence type="predicted"/>
<gene>
    <name evidence="1" type="ORF">BDM02DRAFT_3113594</name>
</gene>
<sequence length="131" mass="14380">MPLGDTPAKFPDLCEDDSIPPPATRENPAIPSRSSECHREKEHPPHSYHGNPRHFQLGLKRLDNALNDVIALIEQEATNLGRTGNEDGLLIKFKGWRRELSAVRTGVGDRIGHRLGMGEGVPAELGGIFVD</sequence>
<evidence type="ECO:0000313" key="2">
    <source>
        <dbReference type="Proteomes" id="UP000886501"/>
    </source>
</evidence>
<reference evidence="1" key="1">
    <citation type="submission" date="2019-10" db="EMBL/GenBank/DDBJ databases">
        <authorList>
            <consortium name="DOE Joint Genome Institute"/>
            <person name="Kuo A."/>
            <person name="Miyauchi S."/>
            <person name="Kiss E."/>
            <person name="Drula E."/>
            <person name="Kohler A."/>
            <person name="Sanchez-Garcia M."/>
            <person name="Andreopoulos B."/>
            <person name="Barry K.W."/>
            <person name="Bonito G."/>
            <person name="Buee M."/>
            <person name="Carver A."/>
            <person name="Chen C."/>
            <person name="Cichocki N."/>
            <person name="Clum A."/>
            <person name="Culley D."/>
            <person name="Crous P.W."/>
            <person name="Fauchery L."/>
            <person name="Girlanda M."/>
            <person name="Hayes R."/>
            <person name="Keri Z."/>
            <person name="Labutti K."/>
            <person name="Lipzen A."/>
            <person name="Lombard V."/>
            <person name="Magnuson J."/>
            <person name="Maillard F."/>
            <person name="Morin E."/>
            <person name="Murat C."/>
            <person name="Nolan M."/>
            <person name="Ohm R."/>
            <person name="Pangilinan J."/>
            <person name="Pereira M."/>
            <person name="Perotto S."/>
            <person name="Peter M."/>
            <person name="Riley R."/>
            <person name="Sitrit Y."/>
            <person name="Stielow B."/>
            <person name="Szollosi G."/>
            <person name="Zifcakova L."/>
            <person name="Stursova M."/>
            <person name="Spatafora J.W."/>
            <person name="Tedersoo L."/>
            <person name="Vaario L.-M."/>
            <person name="Yamada A."/>
            <person name="Yan M."/>
            <person name="Wang P."/>
            <person name="Xu J."/>
            <person name="Bruns T."/>
            <person name="Baldrian P."/>
            <person name="Vilgalys R."/>
            <person name="Henrissat B."/>
            <person name="Grigoriev I.V."/>
            <person name="Hibbett D."/>
            <person name="Nagy L.G."/>
            <person name="Martin F.M."/>
        </authorList>
    </citation>
    <scope>NUCLEOTIDE SEQUENCE</scope>
    <source>
        <strain evidence="1">P2</strain>
    </source>
</reference>
<reference evidence="1" key="2">
    <citation type="journal article" date="2020" name="Nat. Commun.">
        <title>Large-scale genome sequencing of mycorrhizal fungi provides insights into the early evolution of symbiotic traits.</title>
        <authorList>
            <person name="Miyauchi S."/>
            <person name="Kiss E."/>
            <person name="Kuo A."/>
            <person name="Drula E."/>
            <person name="Kohler A."/>
            <person name="Sanchez-Garcia M."/>
            <person name="Morin E."/>
            <person name="Andreopoulos B."/>
            <person name="Barry K.W."/>
            <person name="Bonito G."/>
            <person name="Buee M."/>
            <person name="Carver A."/>
            <person name="Chen C."/>
            <person name="Cichocki N."/>
            <person name="Clum A."/>
            <person name="Culley D."/>
            <person name="Crous P.W."/>
            <person name="Fauchery L."/>
            <person name="Girlanda M."/>
            <person name="Hayes R.D."/>
            <person name="Keri Z."/>
            <person name="LaButti K."/>
            <person name="Lipzen A."/>
            <person name="Lombard V."/>
            <person name="Magnuson J."/>
            <person name="Maillard F."/>
            <person name="Murat C."/>
            <person name="Nolan M."/>
            <person name="Ohm R.A."/>
            <person name="Pangilinan J."/>
            <person name="Pereira M.F."/>
            <person name="Perotto S."/>
            <person name="Peter M."/>
            <person name="Pfister S."/>
            <person name="Riley R."/>
            <person name="Sitrit Y."/>
            <person name="Stielow J.B."/>
            <person name="Szollosi G."/>
            <person name="Zifcakova L."/>
            <person name="Stursova M."/>
            <person name="Spatafora J.W."/>
            <person name="Tedersoo L."/>
            <person name="Vaario L.M."/>
            <person name="Yamada A."/>
            <person name="Yan M."/>
            <person name="Wang P."/>
            <person name="Xu J."/>
            <person name="Bruns T."/>
            <person name="Baldrian P."/>
            <person name="Vilgalys R."/>
            <person name="Dunand C."/>
            <person name="Henrissat B."/>
            <person name="Grigoriev I.V."/>
            <person name="Hibbett D."/>
            <person name="Nagy L.G."/>
            <person name="Martin F.M."/>
        </authorList>
    </citation>
    <scope>NUCLEOTIDE SEQUENCE</scope>
    <source>
        <strain evidence="1">P2</strain>
    </source>
</reference>
<keyword evidence="2" id="KW-1185">Reference proteome</keyword>
<protein>
    <submittedName>
        <fullName evidence="1">Uncharacterized protein</fullName>
    </submittedName>
</protein>
<accession>A0ACB6ZIZ0</accession>
<dbReference type="EMBL" id="MU117996">
    <property type="protein sequence ID" value="KAF9649562.1"/>
    <property type="molecule type" value="Genomic_DNA"/>
</dbReference>
<dbReference type="Proteomes" id="UP000886501">
    <property type="component" value="Unassembled WGS sequence"/>
</dbReference>
<name>A0ACB6ZIZ0_THEGA</name>